<evidence type="ECO:0000259" key="6">
    <source>
        <dbReference type="PROSITE" id="PS50066"/>
    </source>
</evidence>
<reference evidence="7" key="1">
    <citation type="submission" date="2022-02" db="EMBL/GenBank/DDBJ databases">
        <authorList>
            <person name="Henning P.M."/>
            <person name="McCubbin A.G."/>
            <person name="Shore J.S."/>
        </authorList>
    </citation>
    <scope>NUCLEOTIDE SEQUENCE</scope>
    <source>
        <strain evidence="7">F60SS</strain>
        <tissue evidence="7">Leaves</tissue>
    </source>
</reference>
<dbReference type="PROSITE" id="PS50066">
    <property type="entry name" value="MADS_BOX_2"/>
    <property type="match status" value="1"/>
</dbReference>
<dbReference type="SUPFAM" id="SSF55455">
    <property type="entry name" value="SRF-like"/>
    <property type="match status" value="1"/>
</dbReference>
<dbReference type="AlphaFoldDB" id="A0A9Q0FE05"/>
<protein>
    <recommendedName>
        <fullName evidence="6">MADS-box domain-containing protein</fullName>
    </recommendedName>
</protein>
<dbReference type="GO" id="GO:0046983">
    <property type="term" value="F:protein dimerization activity"/>
    <property type="evidence" value="ECO:0007669"/>
    <property type="project" value="InterPro"/>
</dbReference>
<dbReference type="PANTHER" id="PTHR11945:SF709">
    <property type="entry name" value="MADS-BOX DOMAIN-CONTAINING PROTEIN"/>
    <property type="match status" value="1"/>
</dbReference>
<dbReference type="GO" id="GO:0005634">
    <property type="term" value="C:nucleus"/>
    <property type="evidence" value="ECO:0007669"/>
    <property type="project" value="UniProtKB-SubCell"/>
</dbReference>
<reference evidence="7" key="2">
    <citation type="journal article" date="2023" name="Plants (Basel)">
        <title>Annotation of the Turnera subulata (Passifloraceae) Draft Genome Reveals the S-Locus Evolved after the Divergence of Turneroideae from Passifloroideae in a Stepwise Manner.</title>
        <authorList>
            <person name="Henning P.M."/>
            <person name="Roalson E.H."/>
            <person name="Mir W."/>
            <person name="McCubbin A.G."/>
            <person name="Shore J.S."/>
        </authorList>
    </citation>
    <scope>NUCLEOTIDE SEQUENCE</scope>
    <source>
        <strain evidence="7">F60SS</strain>
    </source>
</reference>
<dbReference type="GO" id="GO:0045944">
    <property type="term" value="P:positive regulation of transcription by RNA polymerase II"/>
    <property type="evidence" value="ECO:0007669"/>
    <property type="project" value="InterPro"/>
</dbReference>
<dbReference type="CDD" id="cd00266">
    <property type="entry name" value="MADS_SRF_like"/>
    <property type="match status" value="1"/>
</dbReference>
<name>A0A9Q0FE05_9ROSI</name>
<proteinExistence type="predicted"/>
<evidence type="ECO:0000256" key="4">
    <source>
        <dbReference type="ARBA" id="ARBA00023163"/>
    </source>
</evidence>
<keyword evidence="5" id="KW-0539">Nucleus</keyword>
<sequence length="307" mass="34773">MGRKKVTMELISNERTRMVTYHKRMKGLMKKMEEFHVLCDVDACMIIIGPKSKHGPADGAVETWPPDRDEMKRIINRYRDKGSSIRMRKTQNLSDYFAARKQKVVDEVARLRKAKMEARFPRWHAHFDLLSVQQLKALDYVLDVKLGLAERRLLEMKCKRNQFLMDEIASASATGNIGAPIFPHLGPTPSNYDHKMMVPFNANPTFNPMMMMQVNGTDSTQFAGMTSNIDNVPCCPIKDPASYYPMAPLGENALFNFAAGAYTMSYGGPSLPLLPYGQPPMSLSVFPQFSETCEVKGFEEDRTNGRL</sequence>
<dbReference type="InterPro" id="IPR002100">
    <property type="entry name" value="TF_MADSbox"/>
</dbReference>
<evidence type="ECO:0000256" key="2">
    <source>
        <dbReference type="ARBA" id="ARBA00023015"/>
    </source>
</evidence>
<keyword evidence="2" id="KW-0805">Transcription regulation</keyword>
<keyword evidence="4" id="KW-0804">Transcription</keyword>
<dbReference type="OrthoDB" id="601557at2759"/>
<dbReference type="GO" id="GO:0000978">
    <property type="term" value="F:RNA polymerase II cis-regulatory region sequence-specific DNA binding"/>
    <property type="evidence" value="ECO:0007669"/>
    <property type="project" value="TreeGrafter"/>
</dbReference>
<evidence type="ECO:0000313" key="7">
    <source>
        <dbReference type="EMBL" id="KAJ4829617.1"/>
    </source>
</evidence>
<dbReference type="PRINTS" id="PR00404">
    <property type="entry name" value="MADSDOMAIN"/>
</dbReference>
<evidence type="ECO:0000313" key="8">
    <source>
        <dbReference type="Proteomes" id="UP001141552"/>
    </source>
</evidence>
<evidence type="ECO:0000256" key="3">
    <source>
        <dbReference type="ARBA" id="ARBA00023125"/>
    </source>
</evidence>
<organism evidence="7 8">
    <name type="scientific">Turnera subulata</name>
    <dbReference type="NCBI Taxonomy" id="218843"/>
    <lineage>
        <taxon>Eukaryota</taxon>
        <taxon>Viridiplantae</taxon>
        <taxon>Streptophyta</taxon>
        <taxon>Embryophyta</taxon>
        <taxon>Tracheophyta</taxon>
        <taxon>Spermatophyta</taxon>
        <taxon>Magnoliopsida</taxon>
        <taxon>eudicotyledons</taxon>
        <taxon>Gunneridae</taxon>
        <taxon>Pentapetalae</taxon>
        <taxon>rosids</taxon>
        <taxon>fabids</taxon>
        <taxon>Malpighiales</taxon>
        <taxon>Passifloraceae</taxon>
        <taxon>Turnera</taxon>
    </lineage>
</organism>
<dbReference type="GO" id="GO:0000981">
    <property type="term" value="F:DNA-binding transcription factor activity, RNA polymerase II-specific"/>
    <property type="evidence" value="ECO:0007669"/>
    <property type="project" value="InterPro"/>
</dbReference>
<dbReference type="Gene3D" id="3.40.1810.10">
    <property type="entry name" value="Transcription factor, MADS-box"/>
    <property type="match status" value="1"/>
</dbReference>
<dbReference type="PANTHER" id="PTHR11945">
    <property type="entry name" value="MADS BOX PROTEIN"/>
    <property type="match status" value="1"/>
</dbReference>
<accession>A0A9Q0FE05</accession>
<keyword evidence="3" id="KW-0238">DNA-binding</keyword>
<evidence type="ECO:0000256" key="5">
    <source>
        <dbReference type="ARBA" id="ARBA00023242"/>
    </source>
</evidence>
<dbReference type="EMBL" id="JAKUCV010005849">
    <property type="protein sequence ID" value="KAJ4829617.1"/>
    <property type="molecule type" value="Genomic_DNA"/>
</dbReference>
<gene>
    <name evidence="7" type="ORF">Tsubulata_041152</name>
</gene>
<evidence type="ECO:0000256" key="1">
    <source>
        <dbReference type="ARBA" id="ARBA00004123"/>
    </source>
</evidence>
<keyword evidence="8" id="KW-1185">Reference proteome</keyword>
<dbReference type="Proteomes" id="UP001141552">
    <property type="component" value="Unassembled WGS sequence"/>
</dbReference>
<dbReference type="SMART" id="SM00432">
    <property type="entry name" value="MADS"/>
    <property type="match status" value="1"/>
</dbReference>
<dbReference type="InterPro" id="IPR036879">
    <property type="entry name" value="TF_MADSbox_sf"/>
</dbReference>
<comment type="subcellular location">
    <subcellularLocation>
        <location evidence="1">Nucleus</location>
    </subcellularLocation>
</comment>
<dbReference type="InterPro" id="IPR033897">
    <property type="entry name" value="SRF-like_MADS-box"/>
</dbReference>
<feature type="domain" description="MADS-box" evidence="6">
    <location>
        <begin position="1"/>
        <end position="53"/>
    </location>
</feature>
<dbReference type="Pfam" id="PF00319">
    <property type="entry name" value="SRF-TF"/>
    <property type="match status" value="1"/>
</dbReference>
<comment type="caution">
    <text evidence="7">The sequence shown here is derived from an EMBL/GenBank/DDBJ whole genome shotgun (WGS) entry which is preliminary data.</text>
</comment>